<protein>
    <submittedName>
        <fullName evidence="1">Uncharacterized protein</fullName>
    </submittedName>
</protein>
<name>A0A3P6BGA5_BRACM</name>
<dbReference type="Proteomes" id="UP000694005">
    <property type="component" value="Chromosome A08"/>
</dbReference>
<accession>A0A3P6BGA5</accession>
<dbReference type="Gramene" id="A08p21170.2_BraZ1">
    <property type="protein sequence ID" value="A08p21170.2_BraZ1.CDS"/>
    <property type="gene ID" value="A08g21170.2_BraZ1"/>
</dbReference>
<gene>
    <name evidence="2" type="ORF">BRAA08T33853Z</name>
    <name evidence="1" type="ORF">BRAPAZ1V2_A08P21170.2</name>
</gene>
<organism evidence="2">
    <name type="scientific">Brassica campestris</name>
    <name type="common">Field mustard</name>
    <dbReference type="NCBI Taxonomy" id="3711"/>
    <lineage>
        <taxon>Eukaryota</taxon>
        <taxon>Viridiplantae</taxon>
        <taxon>Streptophyta</taxon>
        <taxon>Embryophyta</taxon>
        <taxon>Tracheophyta</taxon>
        <taxon>Spermatophyta</taxon>
        <taxon>Magnoliopsida</taxon>
        <taxon>eudicotyledons</taxon>
        <taxon>Gunneridae</taxon>
        <taxon>Pentapetalae</taxon>
        <taxon>rosids</taxon>
        <taxon>malvids</taxon>
        <taxon>Brassicales</taxon>
        <taxon>Brassicaceae</taxon>
        <taxon>Brassiceae</taxon>
        <taxon>Brassica</taxon>
    </lineage>
</organism>
<proteinExistence type="predicted"/>
<sequence>MRFVSSKGKKDSKRRRSWWERFFFDDDDVNWLGLRDSDIINEIILHLHCVSPQFDCLVCAFAYRYVKTVPLAAKTLDVRRSQKLKLVLANLRIFLMMIYGCVPHCCCFLLAEEEVREPESICQHMV</sequence>
<dbReference type="EMBL" id="LS974624">
    <property type="protein sequence ID" value="CAG7898451.1"/>
    <property type="molecule type" value="Genomic_DNA"/>
</dbReference>
<reference evidence="2" key="1">
    <citation type="submission" date="2018-11" db="EMBL/GenBank/DDBJ databases">
        <authorList>
            <consortium name="Genoscope - CEA"/>
            <person name="William W."/>
        </authorList>
    </citation>
    <scope>NUCLEOTIDE SEQUENCE</scope>
</reference>
<dbReference type="AlphaFoldDB" id="A0A3P6BGA5"/>
<dbReference type="EMBL" id="LR031575">
    <property type="protein sequence ID" value="VDD05037.1"/>
    <property type="molecule type" value="Genomic_DNA"/>
</dbReference>
<evidence type="ECO:0000313" key="1">
    <source>
        <dbReference type="EMBL" id="CAG7898451.1"/>
    </source>
</evidence>
<evidence type="ECO:0000313" key="2">
    <source>
        <dbReference type="EMBL" id="VDD05037.1"/>
    </source>
</evidence>